<organism evidence="2 3">
    <name type="scientific">Rangifer tarandus platyrhynchus</name>
    <name type="common">Svalbard reindeer</name>
    <dbReference type="NCBI Taxonomy" id="3082113"/>
    <lineage>
        <taxon>Eukaryota</taxon>
        <taxon>Metazoa</taxon>
        <taxon>Chordata</taxon>
        <taxon>Craniata</taxon>
        <taxon>Vertebrata</taxon>
        <taxon>Euteleostomi</taxon>
        <taxon>Mammalia</taxon>
        <taxon>Eutheria</taxon>
        <taxon>Laurasiatheria</taxon>
        <taxon>Artiodactyla</taxon>
        <taxon>Ruminantia</taxon>
        <taxon>Pecora</taxon>
        <taxon>Cervidae</taxon>
        <taxon>Odocoileinae</taxon>
        <taxon>Rangifer</taxon>
    </lineage>
</organism>
<keyword evidence="3" id="KW-1185">Reference proteome</keyword>
<feature type="compositionally biased region" description="Low complexity" evidence="1">
    <location>
        <begin position="10"/>
        <end position="30"/>
    </location>
</feature>
<dbReference type="EMBL" id="OX459957">
    <property type="protein sequence ID" value="CAI9162513.1"/>
    <property type="molecule type" value="Genomic_DNA"/>
</dbReference>
<protein>
    <submittedName>
        <fullName evidence="2">Uncharacterized protein</fullName>
    </submittedName>
</protein>
<dbReference type="Proteomes" id="UP001176941">
    <property type="component" value="Chromosome 21"/>
</dbReference>
<evidence type="ECO:0000256" key="1">
    <source>
        <dbReference type="SAM" id="MobiDB-lite"/>
    </source>
</evidence>
<evidence type="ECO:0000313" key="3">
    <source>
        <dbReference type="Proteomes" id="UP001176941"/>
    </source>
</evidence>
<reference evidence="2" key="1">
    <citation type="submission" date="2023-04" db="EMBL/GenBank/DDBJ databases">
        <authorList>
            <consortium name="ELIXIR-Norway"/>
        </authorList>
    </citation>
    <scope>NUCLEOTIDE SEQUENCE [LARGE SCALE GENOMIC DNA]</scope>
</reference>
<gene>
    <name evidence="2" type="ORF">MRATA1EN1_LOCUS11475</name>
</gene>
<feature type="region of interest" description="Disordered" evidence="1">
    <location>
        <begin position="1"/>
        <end position="41"/>
    </location>
</feature>
<sequence>MMPFQVDSVSGPSGSLPRPRPPSQLSLSTRPHTHPAQAQGSCLASPALPLESHRSTRILSIFGNHPSVKTYTLQDTFRSCLPDVTHPFPRQVLAEAVALTPVSPRLELDCKLLELGLQPASTRVLGPPA</sequence>
<proteinExistence type="predicted"/>
<name>A0ABN8YQ20_RANTA</name>
<evidence type="ECO:0000313" key="2">
    <source>
        <dbReference type="EMBL" id="CAI9162513.1"/>
    </source>
</evidence>
<accession>A0ABN8YQ20</accession>